<comment type="subcellular location">
    <subcellularLocation>
        <location evidence="1">Cell membrane</location>
        <topology evidence="1">Multi-pass membrane protein</topology>
    </subcellularLocation>
</comment>
<proteinExistence type="inferred from homology"/>
<dbReference type="EMBL" id="ASSJ01000082">
    <property type="protein sequence ID" value="ERN40010.1"/>
    <property type="molecule type" value="Genomic_DNA"/>
</dbReference>
<evidence type="ECO:0000259" key="12">
    <source>
        <dbReference type="PROSITE" id="PS50929"/>
    </source>
</evidence>
<keyword evidence="6" id="KW-0067">ATP-binding</keyword>
<dbReference type="AlphaFoldDB" id="U5DK01"/>
<keyword evidence="4 9" id="KW-0812">Transmembrane</keyword>
<sequence>MNLIQFLWRSSARAATLALATSVLAGVCTAGAIALVNAAIGQLGEATGNPIAYATSFIVLAIASLFASVLARVLLVRLSQDSVFALQVQLSQQILASDLRQLECLGTPRLLAGLTEDVQAIATAVYLLPPVGISLAVVAGCFAYIAWLSGWVFLGVMGLAVVAGYSCRWLLRRGRGLLAQARSLQDVLFGQFAALTGGIKELKLHARGRTDFLTADLRATADRYRLLSARGLILFATTDSWGKSIFFVAIGLILFALPQAFAIDTEAIAGFVVTFAFVVGPLENIVNKLPLVSRASVALQNLEALKLQLQDGAEVASVTRAPRSRWQTLELRAAAYTYRGTDGSEFALGPIDLTLHPGEVVFIVGGNGSGKSTLAKLLLGLYVPSAGAIYFDGDRVESGDRDWYRQHFSAVFADFYLFERLLGFDEPDLDARALKYLQTLQLDGKVQIERGRLSTTQLSQGQRKRLALLVAYLEDRPMYVFDEWAADQDPHFRAVFYEQLLPELRDRGKTVIAISHDDRYFHCADRTIALDYGRVVSDTRPARSSACTD</sequence>
<feature type="transmembrane region" description="Helical" evidence="9">
    <location>
        <begin position="124"/>
        <end position="145"/>
    </location>
</feature>
<evidence type="ECO:0000256" key="5">
    <source>
        <dbReference type="ARBA" id="ARBA00022741"/>
    </source>
</evidence>
<dbReference type="Pfam" id="PF00005">
    <property type="entry name" value="ABC_tran"/>
    <property type="match status" value="1"/>
</dbReference>
<dbReference type="GO" id="GO:0005524">
    <property type="term" value="F:ATP binding"/>
    <property type="evidence" value="ECO:0007669"/>
    <property type="project" value="UniProtKB-KW"/>
</dbReference>
<dbReference type="PROSITE" id="PS50929">
    <property type="entry name" value="ABC_TM1F"/>
    <property type="match status" value="1"/>
</dbReference>
<dbReference type="InterPro" id="IPR027417">
    <property type="entry name" value="P-loop_NTPase"/>
</dbReference>
<gene>
    <name evidence="13" type="ORF">KR51_00034970</name>
</gene>
<dbReference type="GO" id="GO:0016887">
    <property type="term" value="F:ATP hydrolysis activity"/>
    <property type="evidence" value="ECO:0007669"/>
    <property type="project" value="InterPro"/>
</dbReference>
<feature type="transmembrane region" description="Helical" evidence="9">
    <location>
        <begin position="54"/>
        <end position="75"/>
    </location>
</feature>
<dbReference type="STRING" id="582515.KR51_00034970"/>
<evidence type="ECO:0000256" key="7">
    <source>
        <dbReference type="ARBA" id="ARBA00022989"/>
    </source>
</evidence>
<dbReference type="InterPro" id="IPR003593">
    <property type="entry name" value="AAA+_ATPase"/>
</dbReference>
<dbReference type="eggNOG" id="COG4615">
    <property type="taxonomic scope" value="Bacteria"/>
</dbReference>
<evidence type="ECO:0000313" key="13">
    <source>
        <dbReference type="EMBL" id="ERN40010.1"/>
    </source>
</evidence>
<accession>U5DK01</accession>
<evidence type="ECO:0000256" key="9">
    <source>
        <dbReference type="SAM" id="Phobius"/>
    </source>
</evidence>
<dbReference type="PANTHER" id="PTHR43553:SF11">
    <property type="entry name" value="ABC TRANSPORTER ATP-BINDING_PERMEASE PROTEIN YOJI"/>
    <property type="match status" value="1"/>
</dbReference>
<comment type="caution">
    <text evidence="13">The sequence shown here is derived from an EMBL/GenBank/DDBJ whole genome shotgun (WGS) entry which is preliminary data.</text>
</comment>
<feature type="transmembrane region" description="Helical" evidence="9">
    <location>
        <begin position="244"/>
        <end position="261"/>
    </location>
</feature>
<dbReference type="GO" id="GO:0140359">
    <property type="term" value="F:ABC-type transporter activity"/>
    <property type="evidence" value="ECO:0007669"/>
    <property type="project" value="InterPro"/>
</dbReference>
<evidence type="ECO:0000256" key="8">
    <source>
        <dbReference type="ARBA" id="ARBA00023136"/>
    </source>
</evidence>
<evidence type="ECO:0000256" key="4">
    <source>
        <dbReference type="ARBA" id="ARBA00022692"/>
    </source>
</evidence>
<feature type="chain" id="PRO_5004658880" evidence="10">
    <location>
        <begin position="26"/>
        <end position="549"/>
    </location>
</feature>
<dbReference type="PATRIC" id="fig|582515.4.peg.3928"/>
<dbReference type="SUPFAM" id="SSF90123">
    <property type="entry name" value="ABC transporter transmembrane region"/>
    <property type="match status" value="1"/>
</dbReference>
<dbReference type="InParanoid" id="U5DK01"/>
<evidence type="ECO:0000256" key="3">
    <source>
        <dbReference type="ARBA" id="ARBA00022448"/>
    </source>
</evidence>
<evidence type="ECO:0000313" key="14">
    <source>
        <dbReference type="Proteomes" id="UP000016960"/>
    </source>
</evidence>
<dbReference type="CDD" id="cd03228">
    <property type="entry name" value="ABCC_MRP_Like"/>
    <property type="match status" value="1"/>
</dbReference>
<keyword evidence="8 9" id="KW-0472">Membrane</keyword>
<keyword evidence="5" id="KW-0547">Nucleotide-binding</keyword>
<dbReference type="GO" id="GO:0043190">
    <property type="term" value="C:ATP-binding cassette (ABC) transporter complex"/>
    <property type="evidence" value="ECO:0007669"/>
    <property type="project" value="TreeGrafter"/>
</dbReference>
<dbReference type="OrthoDB" id="846150at2"/>
<dbReference type="PROSITE" id="PS50893">
    <property type="entry name" value="ABC_TRANSPORTER_2"/>
    <property type="match status" value="1"/>
</dbReference>
<keyword evidence="7 9" id="KW-1133">Transmembrane helix</keyword>
<keyword evidence="10" id="KW-0732">Signal</keyword>
<dbReference type="Proteomes" id="UP000016960">
    <property type="component" value="Unassembled WGS sequence"/>
</dbReference>
<comment type="similarity">
    <text evidence="2">Belongs to the ABC transporter superfamily.</text>
</comment>
<protein>
    <submittedName>
        <fullName evidence="13">Cyclic peptide transporter</fullName>
    </submittedName>
</protein>
<dbReference type="RefSeq" id="WP_022609111.1">
    <property type="nucleotide sequence ID" value="NZ_ASSJ01000082.1"/>
</dbReference>
<feature type="transmembrane region" description="Helical" evidence="9">
    <location>
        <begin position="151"/>
        <end position="171"/>
    </location>
</feature>
<evidence type="ECO:0000256" key="1">
    <source>
        <dbReference type="ARBA" id="ARBA00004651"/>
    </source>
</evidence>
<dbReference type="GO" id="GO:0015833">
    <property type="term" value="P:peptide transport"/>
    <property type="evidence" value="ECO:0007669"/>
    <property type="project" value="InterPro"/>
</dbReference>
<reference evidence="13 14" key="1">
    <citation type="submission" date="2013-05" db="EMBL/GenBank/DDBJ databases">
        <title>Draft genome sequence of Rubidibacter lacunae KORDI 51-2.</title>
        <authorList>
            <person name="Choi D.H."/>
            <person name="Noh J.H."/>
            <person name="Kwon K.-K."/>
            <person name="Lee J.-H."/>
            <person name="Ryu J.-Y."/>
        </authorList>
    </citation>
    <scope>NUCLEOTIDE SEQUENCE [LARGE SCALE GENOMIC DNA]</scope>
    <source>
        <strain evidence="13 14">KORDI 51-2</strain>
    </source>
</reference>
<dbReference type="InterPro" id="IPR003439">
    <property type="entry name" value="ABC_transporter-like_ATP-bd"/>
</dbReference>
<organism evidence="13 14">
    <name type="scientific">Rubidibacter lacunae KORDI 51-2</name>
    <dbReference type="NCBI Taxonomy" id="582515"/>
    <lineage>
        <taxon>Bacteria</taxon>
        <taxon>Bacillati</taxon>
        <taxon>Cyanobacteriota</taxon>
        <taxon>Cyanophyceae</taxon>
        <taxon>Oscillatoriophycideae</taxon>
        <taxon>Chroococcales</taxon>
        <taxon>Aphanothecaceae</taxon>
        <taxon>Rubidibacter</taxon>
    </lineage>
</organism>
<dbReference type="SUPFAM" id="SSF52540">
    <property type="entry name" value="P-loop containing nucleoside triphosphate hydrolases"/>
    <property type="match status" value="1"/>
</dbReference>
<keyword evidence="14" id="KW-1185">Reference proteome</keyword>
<dbReference type="InterPro" id="IPR050095">
    <property type="entry name" value="ECF_ABC_transporter_ATP-bd"/>
</dbReference>
<dbReference type="InterPro" id="IPR017871">
    <property type="entry name" value="ABC_transporter-like_CS"/>
</dbReference>
<dbReference type="NCBIfam" id="TIGR01194">
    <property type="entry name" value="cyc_pep_trnsptr"/>
    <property type="match status" value="1"/>
</dbReference>
<dbReference type="InterPro" id="IPR011527">
    <property type="entry name" value="ABC1_TM_dom"/>
</dbReference>
<dbReference type="PROSITE" id="PS00211">
    <property type="entry name" value="ABC_TRANSPORTER_1"/>
    <property type="match status" value="1"/>
</dbReference>
<dbReference type="Gene3D" id="3.40.50.300">
    <property type="entry name" value="P-loop containing nucleotide triphosphate hydrolases"/>
    <property type="match status" value="1"/>
</dbReference>
<evidence type="ECO:0000259" key="11">
    <source>
        <dbReference type="PROSITE" id="PS50893"/>
    </source>
</evidence>
<dbReference type="InterPro" id="IPR036640">
    <property type="entry name" value="ABC1_TM_sf"/>
</dbReference>
<name>U5DK01_9CHRO</name>
<feature type="transmembrane region" description="Helical" evidence="9">
    <location>
        <begin position="267"/>
        <end position="286"/>
    </location>
</feature>
<feature type="domain" description="ABC transporter" evidence="11">
    <location>
        <begin position="331"/>
        <end position="546"/>
    </location>
</feature>
<dbReference type="InterPro" id="IPR005898">
    <property type="entry name" value="Cyc_pep_transpt_SyrD/YojI"/>
</dbReference>
<dbReference type="Gene3D" id="1.20.1560.10">
    <property type="entry name" value="ABC transporter type 1, transmembrane domain"/>
    <property type="match status" value="1"/>
</dbReference>
<feature type="domain" description="ABC transmembrane type-1" evidence="12">
    <location>
        <begin position="17"/>
        <end position="294"/>
    </location>
</feature>
<dbReference type="GO" id="GO:1904680">
    <property type="term" value="F:peptide transmembrane transporter activity"/>
    <property type="evidence" value="ECO:0007669"/>
    <property type="project" value="InterPro"/>
</dbReference>
<evidence type="ECO:0000256" key="2">
    <source>
        <dbReference type="ARBA" id="ARBA00005417"/>
    </source>
</evidence>
<feature type="signal peptide" evidence="10">
    <location>
        <begin position="1"/>
        <end position="25"/>
    </location>
</feature>
<evidence type="ECO:0000256" key="10">
    <source>
        <dbReference type="SAM" id="SignalP"/>
    </source>
</evidence>
<dbReference type="SMART" id="SM00382">
    <property type="entry name" value="AAA"/>
    <property type="match status" value="1"/>
</dbReference>
<evidence type="ECO:0000256" key="6">
    <source>
        <dbReference type="ARBA" id="ARBA00022840"/>
    </source>
</evidence>
<keyword evidence="3" id="KW-0813">Transport</keyword>
<dbReference type="PANTHER" id="PTHR43553">
    <property type="entry name" value="HEAVY METAL TRANSPORTER"/>
    <property type="match status" value="1"/>
</dbReference>